<evidence type="ECO:0000313" key="4">
    <source>
        <dbReference type="Proteomes" id="UP001501706"/>
    </source>
</evidence>
<dbReference type="PANTHER" id="PTHR30160">
    <property type="entry name" value="TETRAACYLDISACCHARIDE 4'-KINASE-RELATED"/>
    <property type="match status" value="1"/>
</dbReference>
<evidence type="ECO:0000256" key="1">
    <source>
        <dbReference type="ARBA" id="ARBA00022676"/>
    </source>
</evidence>
<evidence type="ECO:0000256" key="2">
    <source>
        <dbReference type="ARBA" id="ARBA00022679"/>
    </source>
</evidence>
<dbReference type="EMBL" id="BAAAEN010000001">
    <property type="protein sequence ID" value="GAA0490745.1"/>
    <property type="molecule type" value="Genomic_DNA"/>
</dbReference>
<protein>
    <submittedName>
        <fullName evidence="3">Glycosyltransferase family 9 protein</fullName>
    </submittedName>
</protein>
<dbReference type="Gene3D" id="3.40.50.2000">
    <property type="entry name" value="Glycogen Phosphorylase B"/>
    <property type="match status" value="1"/>
</dbReference>
<dbReference type="InterPro" id="IPR002201">
    <property type="entry name" value="Glyco_trans_9"/>
</dbReference>
<gene>
    <name evidence="3" type="ORF">GCM10009097_02870</name>
</gene>
<reference evidence="3 4" key="1">
    <citation type="journal article" date="2019" name="Int. J. Syst. Evol. Microbiol.">
        <title>The Global Catalogue of Microorganisms (GCM) 10K type strain sequencing project: providing services to taxonomists for standard genome sequencing and annotation.</title>
        <authorList>
            <consortium name="The Broad Institute Genomics Platform"/>
            <consortium name="The Broad Institute Genome Sequencing Center for Infectious Disease"/>
            <person name="Wu L."/>
            <person name="Ma J."/>
        </authorList>
    </citation>
    <scope>NUCLEOTIDE SEQUENCE [LARGE SCALE GENOMIC DNA]</scope>
    <source>
        <strain evidence="3 4">JCM 14330</strain>
    </source>
</reference>
<proteinExistence type="predicted"/>
<dbReference type="SUPFAM" id="SSF53756">
    <property type="entry name" value="UDP-Glycosyltransferase/glycogen phosphorylase"/>
    <property type="match status" value="1"/>
</dbReference>
<organism evidence="3 4">
    <name type="scientific">Pigmentiphaga daeguensis</name>
    <dbReference type="NCBI Taxonomy" id="414049"/>
    <lineage>
        <taxon>Bacteria</taxon>
        <taxon>Pseudomonadati</taxon>
        <taxon>Pseudomonadota</taxon>
        <taxon>Betaproteobacteria</taxon>
        <taxon>Burkholderiales</taxon>
        <taxon>Alcaligenaceae</taxon>
        <taxon>Pigmentiphaga</taxon>
    </lineage>
</organism>
<dbReference type="RefSeq" id="WP_132978811.1">
    <property type="nucleotide sequence ID" value="NZ_BAAAEN010000001.1"/>
</dbReference>
<dbReference type="Proteomes" id="UP001501706">
    <property type="component" value="Unassembled WGS sequence"/>
</dbReference>
<keyword evidence="4" id="KW-1185">Reference proteome</keyword>
<name>A0ABN1B5R7_9BURK</name>
<comment type="caution">
    <text evidence="3">The sequence shown here is derived from an EMBL/GenBank/DDBJ whole genome shotgun (WGS) entry which is preliminary data.</text>
</comment>
<accession>A0ABN1B5R7</accession>
<dbReference type="InterPro" id="IPR051199">
    <property type="entry name" value="LPS_LOS_Heptosyltrfase"/>
</dbReference>
<keyword evidence="1" id="KW-0328">Glycosyltransferase</keyword>
<dbReference type="Pfam" id="PF01075">
    <property type="entry name" value="Glyco_transf_9"/>
    <property type="match status" value="1"/>
</dbReference>
<keyword evidence="2" id="KW-0808">Transferase</keyword>
<evidence type="ECO:0000313" key="3">
    <source>
        <dbReference type="EMBL" id="GAA0490745.1"/>
    </source>
</evidence>
<sequence>MHRPVPLHKGAAINHPRHPIQQGWSVAFVMSPRIGDTLISMVVANNLVRHGIDVTVFSRHLHAMRKWFPGFRIEPELHAAQARNRLEHFDVMLHAYESDVLDDARDWHPRVWVMDRWPTYRQVKPMVDIQLDLCRHCFGLDGLTRDNGLVVPVDVGVTAVGNRVIIHPTASDIQKQWLPGRFLKLARRLRARGYDPSFVVAPREHAQWEWVEAQGFRLVSHESLDDLARWLATARIFVGNDSGLAHLASNVGVPAVSLAMRPRIAVRWAPGWALSLAVTAPPLMPGRWLREHSWKYLLSVRKVDAAVERLRRRVSEAVLAFDQGPAGERMTNKSMINANPIAQAPMTKSRA</sequence>